<dbReference type="EMBL" id="JBIAFJ010000011">
    <property type="protein sequence ID" value="MFE9170875.1"/>
    <property type="molecule type" value="Genomic_DNA"/>
</dbReference>
<reference evidence="2 3" key="1">
    <citation type="submission" date="2024-10" db="EMBL/GenBank/DDBJ databases">
        <title>The Natural Products Discovery Center: Release of the First 8490 Sequenced Strains for Exploring Actinobacteria Biosynthetic Diversity.</title>
        <authorList>
            <person name="Kalkreuter E."/>
            <person name="Kautsar S.A."/>
            <person name="Yang D."/>
            <person name="Bader C.D."/>
            <person name="Teijaro C.N."/>
            <person name="Fluegel L."/>
            <person name="Davis C.M."/>
            <person name="Simpson J.R."/>
            <person name="Lauterbach L."/>
            <person name="Steele A.D."/>
            <person name="Gui C."/>
            <person name="Meng S."/>
            <person name="Li G."/>
            <person name="Viehrig K."/>
            <person name="Ye F."/>
            <person name="Su P."/>
            <person name="Kiefer A.F."/>
            <person name="Nichols A."/>
            <person name="Cepeda A.J."/>
            <person name="Yan W."/>
            <person name="Fan B."/>
            <person name="Jiang Y."/>
            <person name="Adhikari A."/>
            <person name="Zheng C.-J."/>
            <person name="Schuster L."/>
            <person name="Cowan T.M."/>
            <person name="Smanski M.J."/>
            <person name="Chevrette M.G."/>
            <person name="De Carvalho L.P.S."/>
            <person name="Shen B."/>
        </authorList>
    </citation>
    <scope>NUCLEOTIDE SEQUENCE [LARGE SCALE GENOMIC DNA]</scope>
    <source>
        <strain evidence="2 3">NPDC007147</strain>
    </source>
</reference>
<evidence type="ECO:0000256" key="1">
    <source>
        <dbReference type="SAM" id="MobiDB-lite"/>
    </source>
</evidence>
<evidence type="ECO:0000313" key="3">
    <source>
        <dbReference type="Proteomes" id="UP001601197"/>
    </source>
</evidence>
<sequence length="103" mass="10862">MTQNAEKGLLTTGPSQEDSAARGSSAPIVAQAPTRAQQQGLFPVGVSLPVARPVLVTTSGRAEFAARCPACKDWHRHVGLGKKRAPCGATYRLETKGHRQEAA</sequence>
<dbReference type="RefSeq" id="WP_388347415.1">
    <property type="nucleotide sequence ID" value="NZ_JBIAFJ010000011.1"/>
</dbReference>
<accession>A0ABW6KWR0</accession>
<feature type="region of interest" description="Disordered" evidence="1">
    <location>
        <begin position="1"/>
        <end position="32"/>
    </location>
</feature>
<dbReference type="Proteomes" id="UP001601197">
    <property type="component" value="Unassembled WGS sequence"/>
</dbReference>
<evidence type="ECO:0000313" key="2">
    <source>
        <dbReference type="EMBL" id="MFE9170875.1"/>
    </source>
</evidence>
<organism evidence="2 3">
    <name type="scientific">Streptomyces kebangsaanensis</name>
    <dbReference type="NCBI Taxonomy" id="864058"/>
    <lineage>
        <taxon>Bacteria</taxon>
        <taxon>Bacillati</taxon>
        <taxon>Actinomycetota</taxon>
        <taxon>Actinomycetes</taxon>
        <taxon>Kitasatosporales</taxon>
        <taxon>Streptomycetaceae</taxon>
        <taxon>Streptomyces</taxon>
    </lineage>
</organism>
<comment type="caution">
    <text evidence="2">The sequence shown here is derived from an EMBL/GenBank/DDBJ whole genome shotgun (WGS) entry which is preliminary data.</text>
</comment>
<protein>
    <submittedName>
        <fullName evidence="2">Uncharacterized protein</fullName>
    </submittedName>
</protein>
<keyword evidence="3" id="KW-1185">Reference proteome</keyword>
<proteinExistence type="predicted"/>
<name>A0ABW6KWR0_9ACTN</name>
<gene>
    <name evidence="2" type="ORF">ACFYNZ_15330</name>
</gene>